<reference evidence="6" key="1">
    <citation type="submission" date="2013-10" db="EMBL/GenBank/DDBJ databases">
        <authorList>
            <person name="Schartl M."/>
            <person name="Warren W."/>
        </authorList>
    </citation>
    <scope>NUCLEOTIDE SEQUENCE [LARGE SCALE GENOMIC DNA]</scope>
    <source>
        <strain evidence="6">female</strain>
    </source>
</reference>
<dbReference type="PANTHER" id="PTHR11481">
    <property type="entry name" value="IMMUNOGLOBULIN FC RECEPTOR"/>
    <property type="match status" value="1"/>
</dbReference>
<dbReference type="InterPro" id="IPR013783">
    <property type="entry name" value="Ig-like_fold"/>
</dbReference>
<sequence length="577" mass="64874">DKPRPTVRADKRLIPVGGNVTLTCSVDNPTEWKYYWFRHTGNISEVQTVDEGKSENVISISQGGVYYCQGGRGSPVFFTEESHRINIEKRVSNMASVSLRPDWPVIYSGETITVRCEISGGRNNEWVYEWSKPISDTLPTNEYRIVDASESSSGNYRCLGRNKQDLYSSTEWSDITTVTVSEQRPKAQIIPDRDSAGGTVTLTCSVKPSSSSSSSWTYYWYRVEIASKPVELKSDTNGELVTSENGLYFCRAGRGRPVYYTESSQSVTVDIPDKQRPVVTQQPNWSTMYYHREIILRCEIQGQPTDWVFEWISSSGDAPSTQNDILSLDYSFSKYYWCRGRRKSDPHDVTWWSAPFTSRYASYPHPAASLSVSPDREQHFTSESVTLNCGGNSAEWRVMKFSVTGHLIYLRICWAMTGSLCTINRTHSDKSVYWCESKSGEFSAAVNLTVHNEDLLLVSPVHPVTEGASVTLSCRLRGENKLSDVIFYHNDKLIQNDSRGELKISAVSQSDEGFYKCEHSGNVSPQSWMGVKVLPRPEHPSFPVLLVAGLGGLSGKILIILLILLSHCRYLKGDSFL</sequence>
<reference evidence="5" key="3">
    <citation type="submission" date="2025-09" db="UniProtKB">
        <authorList>
            <consortium name="Ensembl"/>
        </authorList>
    </citation>
    <scope>IDENTIFICATION</scope>
</reference>
<keyword evidence="1" id="KW-0732">Signal</keyword>
<name>A0A087XWR4_POEFO</name>
<dbReference type="Ensembl" id="ENSPFOT00000010232.1">
    <property type="protein sequence ID" value="ENSPFOP00000010217.1"/>
    <property type="gene ID" value="ENSPFOG00000010236.2"/>
</dbReference>
<dbReference type="PANTHER" id="PTHR11481:SF64">
    <property type="entry name" value="FC RECEPTOR-LIKE PROTEIN 4"/>
    <property type="match status" value="1"/>
</dbReference>
<keyword evidence="3" id="KW-0472">Membrane</keyword>
<evidence type="ECO:0000256" key="2">
    <source>
        <dbReference type="ARBA" id="ARBA00023157"/>
    </source>
</evidence>
<dbReference type="AlphaFoldDB" id="A0A087XWR4"/>
<keyword evidence="3" id="KW-1133">Transmembrane helix</keyword>
<keyword evidence="2" id="KW-1015">Disulfide bond</keyword>
<feature type="domain" description="Ig-like" evidence="4">
    <location>
        <begin position="95"/>
        <end position="179"/>
    </location>
</feature>
<dbReference type="SMART" id="SM00408">
    <property type="entry name" value="IGc2"/>
    <property type="match status" value="3"/>
</dbReference>
<dbReference type="GO" id="GO:0004888">
    <property type="term" value="F:transmembrane signaling receptor activity"/>
    <property type="evidence" value="ECO:0007669"/>
    <property type="project" value="TreeGrafter"/>
</dbReference>
<dbReference type="EMBL" id="AYCK01020608">
    <property type="status" value="NOT_ANNOTATED_CDS"/>
    <property type="molecule type" value="Genomic_DNA"/>
</dbReference>
<evidence type="ECO:0000259" key="4">
    <source>
        <dbReference type="PROSITE" id="PS50835"/>
    </source>
</evidence>
<dbReference type="GO" id="GO:0007166">
    <property type="term" value="P:cell surface receptor signaling pathway"/>
    <property type="evidence" value="ECO:0007669"/>
    <property type="project" value="TreeGrafter"/>
</dbReference>
<reference evidence="5" key="2">
    <citation type="submission" date="2025-08" db="UniProtKB">
        <authorList>
            <consortium name="Ensembl"/>
        </authorList>
    </citation>
    <scope>IDENTIFICATION</scope>
</reference>
<dbReference type="GO" id="GO:0006955">
    <property type="term" value="P:immune response"/>
    <property type="evidence" value="ECO:0007669"/>
    <property type="project" value="TreeGrafter"/>
</dbReference>
<evidence type="ECO:0000313" key="5">
    <source>
        <dbReference type="Ensembl" id="ENSPFOP00000010217.1"/>
    </source>
</evidence>
<keyword evidence="3" id="KW-0812">Transmembrane</keyword>
<dbReference type="InterPro" id="IPR050488">
    <property type="entry name" value="Ig_Fc_receptor"/>
</dbReference>
<feature type="domain" description="Ig-like" evidence="4">
    <location>
        <begin position="277"/>
        <end position="350"/>
    </location>
</feature>
<proteinExistence type="predicted"/>
<feature type="domain" description="Ig-like" evidence="4">
    <location>
        <begin position="3"/>
        <end position="92"/>
    </location>
</feature>
<dbReference type="InterPro" id="IPR007110">
    <property type="entry name" value="Ig-like_dom"/>
</dbReference>
<feature type="transmembrane region" description="Helical" evidence="3">
    <location>
        <begin position="542"/>
        <end position="565"/>
    </location>
</feature>
<accession>A0A087XWR4</accession>
<dbReference type="EMBL" id="AYCK01020609">
    <property type="status" value="NOT_ANNOTATED_CDS"/>
    <property type="molecule type" value="Genomic_DNA"/>
</dbReference>
<dbReference type="InterPro" id="IPR003598">
    <property type="entry name" value="Ig_sub2"/>
</dbReference>
<evidence type="ECO:0000313" key="6">
    <source>
        <dbReference type="Proteomes" id="UP000028760"/>
    </source>
</evidence>
<evidence type="ECO:0000256" key="1">
    <source>
        <dbReference type="ARBA" id="ARBA00022729"/>
    </source>
</evidence>
<dbReference type="SUPFAM" id="SSF48726">
    <property type="entry name" value="Immunoglobulin"/>
    <property type="match status" value="6"/>
</dbReference>
<organism evidence="5 6">
    <name type="scientific">Poecilia formosa</name>
    <name type="common">Amazon molly</name>
    <name type="synonym">Limia formosa</name>
    <dbReference type="NCBI Taxonomy" id="48698"/>
    <lineage>
        <taxon>Eukaryota</taxon>
        <taxon>Metazoa</taxon>
        <taxon>Chordata</taxon>
        <taxon>Craniata</taxon>
        <taxon>Vertebrata</taxon>
        <taxon>Euteleostomi</taxon>
        <taxon>Actinopterygii</taxon>
        <taxon>Neopterygii</taxon>
        <taxon>Teleostei</taxon>
        <taxon>Neoteleostei</taxon>
        <taxon>Acanthomorphata</taxon>
        <taxon>Ovalentaria</taxon>
        <taxon>Atherinomorphae</taxon>
        <taxon>Cyprinodontiformes</taxon>
        <taxon>Poeciliidae</taxon>
        <taxon>Poeciliinae</taxon>
        <taxon>Poecilia</taxon>
    </lineage>
</organism>
<feature type="domain" description="Ig-like" evidence="4">
    <location>
        <begin position="453"/>
        <end position="517"/>
    </location>
</feature>
<protein>
    <recommendedName>
        <fullName evidence="4">Ig-like domain-containing protein</fullName>
    </recommendedName>
</protein>
<dbReference type="InterPro" id="IPR036179">
    <property type="entry name" value="Ig-like_dom_sf"/>
</dbReference>
<dbReference type="Gene3D" id="2.60.40.10">
    <property type="entry name" value="Immunoglobulins"/>
    <property type="match status" value="6"/>
</dbReference>
<dbReference type="GeneTree" id="ENSGT00940000163711"/>
<evidence type="ECO:0000256" key="3">
    <source>
        <dbReference type="SAM" id="Phobius"/>
    </source>
</evidence>
<dbReference type="InterPro" id="IPR003599">
    <property type="entry name" value="Ig_sub"/>
</dbReference>
<keyword evidence="6" id="KW-1185">Reference proteome</keyword>
<dbReference type="PROSITE" id="PS50835">
    <property type="entry name" value="IG_LIKE"/>
    <property type="match status" value="5"/>
</dbReference>
<dbReference type="GO" id="GO:0009897">
    <property type="term" value="C:external side of plasma membrane"/>
    <property type="evidence" value="ECO:0007669"/>
    <property type="project" value="TreeGrafter"/>
</dbReference>
<dbReference type="Pfam" id="PF13927">
    <property type="entry name" value="Ig_3"/>
    <property type="match status" value="1"/>
</dbReference>
<dbReference type="SMART" id="SM00409">
    <property type="entry name" value="IG"/>
    <property type="match status" value="5"/>
</dbReference>
<feature type="domain" description="Ig-like" evidence="4">
    <location>
        <begin position="185"/>
        <end position="268"/>
    </location>
</feature>
<dbReference type="Proteomes" id="UP000028760">
    <property type="component" value="Unassembled WGS sequence"/>
</dbReference>